<dbReference type="GO" id="GO:0004540">
    <property type="term" value="F:RNA nuclease activity"/>
    <property type="evidence" value="ECO:0007669"/>
    <property type="project" value="InterPro"/>
</dbReference>
<evidence type="ECO:0000259" key="3">
    <source>
        <dbReference type="PROSITE" id="PS50157"/>
    </source>
</evidence>
<dbReference type="PANTHER" id="PTHR35744:SF2">
    <property type="entry name" value="OS06G0166200 PROTEIN"/>
    <property type="match status" value="1"/>
</dbReference>
<dbReference type="Proteomes" id="UP000824469">
    <property type="component" value="Unassembled WGS sequence"/>
</dbReference>
<reference evidence="4 5" key="1">
    <citation type="journal article" date="2021" name="Nat. Plants">
        <title>The Taxus genome provides insights into paclitaxel biosynthesis.</title>
        <authorList>
            <person name="Xiong X."/>
            <person name="Gou J."/>
            <person name="Liao Q."/>
            <person name="Li Y."/>
            <person name="Zhou Q."/>
            <person name="Bi G."/>
            <person name="Li C."/>
            <person name="Du R."/>
            <person name="Wang X."/>
            <person name="Sun T."/>
            <person name="Guo L."/>
            <person name="Liang H."/>
            <person name="Lu P."/>
            <person name="Wu Y."/>
            <person name="Zhang Z."/>
            <person name="Ro D.K."/>
            <person name="Shang Y."/>
            <person name="Huang S."/>
            <person name="Yan J."/>
        </authorList>
    </citation>
    <scope>NUCLEOTIDE SEQUENCE [LARGE SCALE GENOMIC DNA]</scope>
    <source>
        <strain evidence="4">Ta-2019</strain>
    </source>
</reference>
<feature type="region of interest" description="Disordered" evidence="2">
    <location>
        <begin position="382"/>
        <end position="427"/>
    </location>
</feature>
<dbReference type="PANTHER" id="PTHR35744">
    <property type="entry name" value="C2H2-TYPE DOMAIN-CONTAINING PROTEIN"/>
    <property type="match status" value="1"/>
</dbReference>
<keyword evidence="1" id="KW-0862">Zinc</keyword>
<sequence length="427" mass="49487">MALVPFQTSLYTYSRKLCFTPNQLNHSRILLKPITANIENQWAPPLLREERIERQRQRQRQAITLSYEDEVFPRNTQKRVAVFWDLDNKPPKVGPYDAAIAVREMAQMFGVVVEMAAFANRHAFSHVPYWIVEERRERKQLDFMESKGLVTPDQPYICGVCGRKCNTNVDLRKHFKQLHERERQKKMSRMDSLKGKRKAKFKQQFRVKDEKYQKAARNLLFPKLGYGLASELRRAGVYVRTVEDKPQAADTALKAQILHSINTGIDCMFLISDDSDFSGMLDKARNNNMRTVVLGDSRALISHADLWLSWDQVTTGNAWDAIHTVVHKWSAEEAVLDRVLNLQSTVMDEGYAYDSDETESDSEIDRIAEMIVQAEGRLPQVGRISSFSEEEQQLQPDGATRSLEGHYYDDEVDWNSDERKDESKFWN</sequence>
<gene>
    <name evidence="4" type="ORF">KI387_026828</name>
</gene>
<feature type="compositionally biased region" description="Basic and acidic residues" evidence="2">
    <location>
        <begin position="416"/>
        <end position="427"/>
    </location>
</feature>
<comment type="caution">
    <text evidence="4">The sequence shown here is derived from an EMBL/GenBank/DDBJ whole genome shotgun (WGS) entry which is preliminary data.</text>
</comment>
<protein>
    <recommendedName>
        <fullName evidence="3">C2H2-type domain-containing protein</fullName>
    </recommendedName>
</protein>
<dbReference type="GO" id="GO:0008270">
    <property type="term" value="F:zinc ion binding"/>
    <property type="evidence" value="ECO:0007669"/>
    <property type="project" value="UniProtKB-KW"/>
</dbReference>
<dbReference type="InterPro" id="IPR021139">
    <property type="entry name" value="NYN"/>
</dbReference>
<evidence type="ECO:0000313" key="4">
    <source>
        <dbReference type="EMBL" id="KAH9311793.1"/>
    </source>
</evidence>
<dbReference type="Gene3D" id="3.40.50.1010">
    <property type="entry name" value="5'-nuclease"/>
    <property type="match status" value="1"/>
</dbReference>
<keyword evidence="5" id="KW-1185">Reference proteome</keyword>
<keyword evidence="1" id="KW-0479">Metal-binding</keyword>
<keyword evidence="1" id="KW-0863">Zinc-finger</keyword>
<evidence type="ECO:0000256" key="1">
    <source>
        <dbReference type="PROSITE-ProRule" id="PRU00042"/>
    </source>
</evidence>
<dbReference type="Pfam" id="PF01936">
    <property type="entry name" value="NYN"/>
    <property type="match status" value="1"/>
</dbReference>
<dbReference type="OMA" id="RPFDAAM"/>
<organism evidence="4 5">
    <name type="scientific">Taxus chinensis</name>
    <name type="common">Chinese yew</name>
    <name type="synonym">Taxus wallichiana var. chinensis</name>
    <dbReference type="NCBI Taxonomy" id="29808"/>
    <lineage>
        <taxon>Eukaryota</taxon>
        <taxon>Viridiplantae</taxon>
        <taxon>Streptophyta</taxon>
        <taxon>Embryophyta</taxon>
        <taxon>Tracheophyta</taxon>
        <taxon>Spermatophyta</taxon>
        <taxon>Pinopsida</taxon>
        <taxon>Pinidae</taxon>
        <taxon>Conifers II</taxon>
        <taxon>Cupressales</taxon>
        <taxon>Taxaceae</taxon>
        <taxon>Taxus</taxon>
    </lineage>
</organism>
<proteinExistence type="predicted"/>
<accession>A0AA38L0G0</accession>
<name>A0AA38L0G0_TAXCH</name>
<dbReference type="PROSITE" id="PS00028">
    <property type="entry name" value="ZINC_FINGER_C2H2_1"/>
    <property type="match status" value="1"/>
</dbReference>
<dbReference type="CDD" id="cd18725">
    <property type="entry name" value="PIN_LabA-like"/>
    <property type="match status" value="1"/>
</dbReference>
<evidence type="ECO:0000313" key="5">
    <source>
        <dbReference type="Proteomes" id="UP000824469"/>
    </source>
</evidence>
<dbReference type="PROSITE" id="PS50157">
    <property type="entry name" value="ZINC_FINGER_C2H2_2"/>
    <property type="match status" value="1"/>
</dbReference>
<evidence type="ECO:0000256" key="2">
    <source>
        <dbReference type="SAM" id="MobiDB-lite"/>
    </source>
</evidence>
<dbReference type="AlphaFoldDB" id="A0AA38L0G0"/>
<dbReference type="InterPro" id="IPR013087">
    <property type="entry name" value="Znf_C2H2_type"/>
</dbReference>
<dbReference type="EMBL" id="JAHRHJ020000006">
    <property type="protein sequence ID" value="KAH9311793.1"/>
    <property type="molecule type" value="Genomic_DNA"/>
</dbReference>
<feature type="domain" description="C2H2-type" evidence="3">
    <location>
        <begin position="156"/>
        <end position="184"/>
    </location>
</feature>